<proteinExistence type="predicted"/>
<keyword evidence="2" id="KW-1185">Reference proteome</keyword>
<organism evidence="1 2">
    <name type="scientific">Prunus armeniaca</name>
    <name type="common">Apricot</name>
    <name type="synonym">Armeniaca vulgaris</name>
    <dbReference type="NCBI Taxonomy" id="36596"/>
    <lineage>
        <taxon>Eukaryota</taxon>
        <taxon>Viridiplantae</taxon>
        <taxon>Streptophyta</taxon>
        <taxon>Embryophyta</taxon>
        <taxon>Tracheophyta</taxon>
        <taxon>Spermatophyta</taxon>
        <taxon>Magnoliopsida</taxon>
        <taxon>eudicotyledons</taxon>
        <taxon>Gunneridae</taxon>
        <taxon>Pentapetalae</taxon>
        <taxon>rosids</taxon>
        <taxon>fabids</taxon>
        <taxon>Rosales</taxon>
        <taxon>Rosaceae</taxon>
        <taxon>Amygdaloideae</taxon>
        <taxon>Amygdaleae</taxon>
        <taxon>Prunus</taxon>
    </lineage>
</organism>
<protein>
    <submittedName>
        <fullName evidence="1">Uncharacterized protein</fullName>
    </submittedName>
</protein>
<accession>A0A6J5Y539</accession>
<dbReference type="Proteomes" id="UP000507245">
    <property type="component" value="Unassembled WGS sequence"/>
</dbReference>
<dbReference type="AlphaFoldDB" id="A0A6J5Y539"/>
<evidence type="ECO:0000313" key="2">
    <source>
        <dbReference type="Proteomes" id="UP000507245"/>
    </source>
</evidence>
<evidence type="ECO:0000313" key="1">
    <source>
        <dbReference type="EMBL" id="CAB4319507.1"/>
    </source>
</evidence>
<dbReference type="EMBL" id="CAEKKB010000008">
    <property type="protein sequence ID" value="CAB4319507.1"/>
    <property type="molecule type" value="Genomic_DNA"/>
</dbReference>
<name>A0A6J5Y539_PRUAR</name>
<gene>
    <name evidence="1" type="ORF">ORAREDHAP_LOCUS46848</name>
</gene>
<sequence>MGFLATHNSRPDLSVQFQAMQDSPIQAVSRTRPFETTVCLGSAQITLRRTGIPNRLTQLLDFPDISVFWILSKNDWLIPYFQPWKRPEKHNSSPVLLSGIE</sequence>
<reference evidence="2" key="1">
    <citation type="journal article" date="2020" name="Genome Biol.">
        <title>Gamete binning: chromosome-level and haplotype-resolved genome assembly enabled by high-throughput single-cell sequencing of gamete genomes.</title>
        <authorList>
            <person name="Campoy J.A."/>
            <person name="Sun H."/>
            <person name="Goel M."/>
            <person name="Jiao W.-B."/>
            <person name="Folz-Donahue K."/>
            <person name="Wang N."/>
            <person name="Rubio M."/>
            <person name="Liu C."/>
            <person name="Kukat C."/>
            <person name="Ruiz D."/>
            <person name="Huettel B."/>
            <person name="Schneeberger K."/>
        </authorList>
    </citation>
    <scope>NUCLEOTIDE SEQUENCE [LARGE SCALE GENOMIC DNA]</scope>
    <source>
        <strain evidence="2">cv. Rojo Pasion</strain>
    </source>
</reference>